<accession>A0ABD3VYJ7</accession>
<keyword evidence="11" id="KW-1185">Reference proteome</keyword>
<evidence type="ECO:0000256" key="7">
    <source>
        <dbReference type="ARBA" id="ARBA00023224"/>
    </source>
</evidence>
<evidence type="ECO:0000256" key="6">
    <source>
        <dbReference type="ARBA" id="ARBA00023170"/>
    </source>
</evidence>
<keyword evidence="7" id="KW-0807">Transducer</keyword>
<dbReference type="PANTHER" id="PTHR24243:SF208">
    <property type="entry name" value="PYROKININ-1 RECEPTOR"/>
    <property type="match status" value="1"/>
</dbReference>
<comment type="caution">
    <text evidence="10">The sequence shown here is derived from an EMBL/GenBank/DDBJ whole genome shotgun (WGS) entry which is preliminary data.</text>
</comment>
<evidence type="ECO:0000256" key="2">
    <source>
        <dbReference type="ARBA" id="ARBA00022692"/>
    </source>
</evidence>
<feature type="domain" description="G-protein coupled receptors family 1 profile" evidence="9">
    <location>
        <begin position="60"/>
        <end position="101"/>
    </location>
</feature>
<evidence type="ECO:0000256" key="4">
    <source>
        <dbReference type="ARBA" id="ARBA00023040"/>
    </source>
</evidence>
<dbReference type="GO" id="GO:0004930">
    <property type="term" value="F:G protein-coupled receptor activity"/>
    <property type="evidence" value="ECO:0007669"/>
    <property type="project" value="UniProtKB-KW"/>
</dbReference>
<feature type="non-terminal residue" evidence="10">
    <location>
        <position position="101"/>
    </location>
</feature>
<protein>
    <recommendedName>
        <fullName evidence="9">G-protein coupled receptors family 1 profile domain-containing protein</fullName>
    </recommendedName>
</protein>
<keyword evidence="4" id="KW-0297">G-protein coupled receptor</keyword>
<feature type="transmembrane region" description="Helical" evidence="8">
    <location>
        <begin position="81"/>
        <end position="99"/>
    </location>
</feature>
<evidence type="ECO:0000256" key="3">
    <source>
        <dbReference type="ARBA" id="ARBA00022989"/>
    </source>
</evidence>
<organism evidence="10 11">
    <name type="scientific">Sinanodonta woodiana</name>
    <name type="common">Chinese pond mussel</name>
    <name type="synonym">Anodonta woodiana</name>
    <dbReference type="NCBI Taxonomy" id="1069815"/>
    <lineage>
        <taxon>Eukaryota</taxon>
        <taxon>Metazoa</taxon>
        <taxon>Spiralia</taxon>
        <taxon>Lophotrochozoa</taxon>
        <taxon>Mollusca</taxon>
        <taxon>Bivalvia</taxon>
        <taxon>Autobranchia</taxon>
        <taxon>Heteroconchia</taxon>
        <taxon>Palaeoheterodonta</taxon>
        <taxon>Unionida</taxon>
        <taxon>Unionoidea</taxon>
        <taxon>Unionidae</taxon>
        <taxon>Unioninae</taxon>
        <taxon>Sinanodonta</taxon>
    </lineage>
</organism>
<name>A0ABD3VYJ7_SINWO</name>
<feature type="transmembrane region" description="Helical" evidence="8">
    <location>
        <begin position="41"/>
        <end position="69"/>
    </location>
</feature>
<feature type="non-terminal residue" evidence="10">
    <location>
        <position position="1"/>
    </location>
</feature>
<gene>
    <name evidence="10" type="ORF">ACJMK2_043538</name>
</gene>
<dbReference type="EMBL" id="JBJQND010000009">
    <property type="protein sequence ID" value="KAL3866216.1"/>
    <property type="molecule type" value="Genomic_DNA"/>
</dbReference>
<comment type="subcellular location">
    <subcellularLocation>
        <location evidence="1">Membrane</location>
        <topology evidence="1">Multi-pass membrane protein</topology>
    </subcellularLocation>
</comment>
<dbReference type="AlphaFoldDB" id="A0ABD3VYJ7"/>
<keyword evidence="3 8" id="KW-1133">Transmembrane helix</keyword>
<evidence type="ECO:0000313" key="11">
    <source>
        <dbReference type="Proteomes" id="UP001634394"/>
    </source>
</evidence>
<dbReference type="Proteomes" id="UP001634394">
    <property type="component" value="Unassembled WGS sequence"/>
</dbReference>
<dbReference type="PANTHER" id="PTHR24243">
    <property type="entry name" value="G-PROTEIN COUPLED RECEPTOR"/>
    <property type="match status" value="1"/>
</dbReference>
<dbReference type="PROSITE" id="PS50262">
    <property type="entry name" value="G_PROTEIN_RECEP_F1_2"/>
    <property type="match status" value="1"/>
</dbReference>
<evidence type="ECO:0000256" key="1">
    <source>
        <dbReference type="ARBA" id="ARBA00004141"/>
    </source>
</evidence>
<evidence type="ECO:0000313" key="10">
    <source>
        <dbReference type="EMBL" id="KAL3866216.1"/>
    </source>
</evidence>
<dbReference type="SUPFAM" id="SSF81321">
    <property type="entry name" value="Family A G protein-coupled receptor-like"/>
    <property type="match status" value="1"/>
</dbReference>
<reference evidence="10 11" key="1">
    <citation type="submission" date="2024-11" db="EMBL/GenBank/DDBJ databases">
        <title>Chromosome-level genome assembly of the freshwater bivalve Anodonta woodiana.</title>
        <authorList>
            <person name="Chen X."/>
        </authorList>
    </citation>
    <scope>NUCLEOTIDE SEQUENCE [LARGE SCALE GENOMIC DNA]</scope>
    <source>
        <strain evidence="10">MN2024</strain>
        <tissue evidence="10">Gills</tissue>
    </source>
</reference>
<evidence type="ECO:0000256" key="5">
    <source>
        <dbReference type="ARBA" id="ARBA00023136"/>
    </source>
</evidence>
<evidence type="ECO:0000256" key="8">
    <source>
        <dbReference type="SAM" id="Phobius"/>
    </source>
</evidence>
<keyword evidence="2 8" id="KW-0812">Transmembrane</keyword>
<dbReference type="PRINTS" id="PR00237">
    <property type="entry name" value="GPCRRHODOPSN"/>
</dbReference>
<dbReference type="Gene3D" id="1.20.1070.10">
    <property type="entry name" value="Rhodopsin 7-helix transmembrane proteins"/>
    <property type="match status" value="1"/>
</dbReference>
<dbReference type="InterPro" id="IPR017452">
    <property type="entry name" value="GPCR_Rhodpsn_7TM"/>
</dbReference>
<keyword evidence="6" id="KW-0675">Receptor</keyword>
<proteinExistence type="predicted"/>
<dbReference type="GO" id="GO:0016020">
    <property type="term" value="C:membrane"/>
    <property type="evidence" value="ECO:0007669"/>
    <property type="project" value="UniProtKB-SubCell"/>
</dbReference>
<dbReference type="InterPro" id="IPR000276">
    <property type="entry name" value="GPCR_Rhodpsn"/>
</dbReference>
<evidence type="ECO:0000259" key="9">
    <source>
        <dbReference type="PROSITE" id="PS50262"/>
    </source>
</evidence>
<sequence length="101" mass="11179">KMKSIQNTNNYLLESSTANVTTLLLHRGSDKQIQIAEFLKIILFIFLTVFGLIIVTGLVGNILTVAVFWRNKGIKSITDILVLNLAVTDILVIALGFPMSF</sequence>
<keyword evidence="5 8" id="KW-0472">Membrane</keyword>